<evidence type="ECO:0000313" key="3">
    <source>
        <dbReference type="Proteomes" id="UP001196565"/>
    </source>
</evidence>
<accession>A0ABS7A8M6</accession>
<dbReference type="RefSeq" id="WP_219763268.1">
    <property type="nucleotide sequence ID" value="NZ_JAHYBZ010000004.1"/>
</dbReference>
<comment type="caution">
    <text evidence="2">The sequence shown here is derived from an EMBL/GenBank/DDBJ whole genome shotgun (WGS) entry which is preliminary data.</text>
</comment>
<organism evidence="2 3">
    <name type="scientific">Roseomonas alba</name>
    <dbReference type="NCBI Taxonomy" id="2846776"/>
    <lineage>
        <taxon>Bacteria</taxon>
        <taxon>Pseudomonadati</taxon>
        <taxon>Pseudomonadota</taxon>
        <taxon>Alphaproteobacteria</taxon>
        <taxon>Acetobacterales</taxon>
        <taxon>Roseomonadaceae</taxon>
        <taxon>Roseomonas</taxon>
    </lineage>
</organism>
<evidence type="ECO:0000313" key="2">
    <source>
        <dbReference type="EMBL" id="MBW6398653.1"/>
    </source>
</evidence>
<gene>
    <name evidence="2" type="ORF">KPL78_12380</name>
</gene>
<evidence type="ECO:0000256" key="1">
    <source>
        <dbReference type="SAM" id="Phobius"/>
    </source>
</evidence>
<dbReference type="Proteomes" id="UP001196565">
    <property type="component" value="Unassembled WGS sequence"/>
</dbReference>
<keyword evidence="1" id="KW-1133">Transmembrane helix</keyword>
<name>A0ABS7A8M6_9PROT</name>
<keyword evidence="3" id="KW-1185">Reference proteome</keyword>
<feature type="transmembrane region" description="Helical" evidence="1">
    <location>
        <begin position="75"/>
        <end position="96"/>
    </location>
</feature>
<keyword evidence="1" id="KW-0812">Transmembrane</keyword>
<dbReference type="EMBL" id="JAHYBZ010000004">
    <property type="protein sequence ID" value="MBW6398653.1"/>
    <property type="molecule type" value="Genomic_DNA"/>
</dbReference>
<reference evidence="2 3" key="1">
    <citation type="submission" date="2021-07" db="EMBL/GenBank/DDBJ databases">
        <authorList>
            <person name="So Y."/>
        </authorList>
    </citation>
    <scope>NUCLEOTIDE SEQUENCE [LARGE SCALE GENOMIC DNA]</scope>
    <source>
        <strain evidence="2 3">HJA6</strain>
    </source>
</reference>
<proteinExistence type="predicted"/>
<sequence>MRIGLSASFARRHPPTASAEVIQAARAARAAAAALAHAEDREAVPCEAVVNDAPTVGGFYPEPVRDPPRTARRDPVALGVVAQAAAAVLLAALAFVL</sequence>
<keyword evidence="1" id="KW-0472">Membrane</keyword>
<protein>
    <submittedName>
        <fullName evidence="2">Uncharacterized protein</fullName>
    </submittedName>
</protein>